<comment type="caution">
    <text evidence="2">The sequence shown here is derived from an EMBL/GenBank/DDBJ whole genome shotgun (WGS) entry which is preliminary data.</text>
</comment>
<accession>A0A438ME56</accession>
<evidence type="ECO:0000313" key="3">
    <source>
        <dbReference type="Proteomes" id="UP000284824"/>
    </source>
</evidence>
<dbReference type="OrthoDB" id="3541583at2"/>
<name>A0A438ME56_9ACTN</name>
<reference evidence="2 3" key="1">
    <citation type="submission" date="2019-01" db="EMBL/GenBank/DDBJ databases">
        <title>Sequencing the genomes of 1000 actinobacteria strains.</title>
        <authorList>
            <person name="Klenk H.-P."/>
        </authorList>
    </citation>
    <scope>NUCLEOTIDE SEQUENCE [LARGE SCALE GENOMIC DNA]</scope>
    <source>
        <strain evidence="2 3">DSM 43925</strain>
    </source>
</reference>
<feature type="region of interest" description="Disordered" evidence="1">
    <location>
        <begin position="65"/>
        <end position="93"/>
    </location>
</feature>
<protein>
    <recommendedName>
        <fullName evidence="4">ACT domain-containing protein</fullName>
    </recommendedName>
</protein>
<keyword evidence="3" id="KW-1185">Reference proteome</keyword>
<dbReference type="RefSeq" id="WP_127935838.1">
    <property type="nucleotide sequence ID" value="NZ_SAUN01000001.1"/>
</dbReference>
<organism evidence="2 3">
    <name type="scientific">Nonomuraea polychroma</name>
    <dbReference type="NCBI Taxonomy" id="46176"/>
    <lineage>
        <taxon>Bacteria</taxon>
        <taxon>Bacillati</taxon>
        <taxon>Actinomycetota</taxon>
        <taxon>Actinomycetes</taxon>
        <taxon>Streptosporangiales</taxon>
        <taxon>Streptosporangiaceae</taxon>
        <taxon>Nonomuraea</taxon>
    </lineage>
</organism>
<dbReference type="EMBL" id="SAUN01000001">
    <property type="protein sequence ID" value="RVX43987.1"/>
    <property type="molecule type" value="Genomic_DNA"/>
</dbReference>
<evidence type="ECO:0000313" key="2">
    <source>
        <dbReference type="EMBL" id="RVX43987.1"/>
    </source>
</evidence>
<proteinExistence type="predicted"/>
<sequence length="93" mass="9974">MAEFIEVRATIEGRENAAAVAHDLLRAGLATSIDIDVVPHPSASAWRLTLITTDQLAPALEQHIRGSGGSGSIVSRPVTRDVDSYPDWLTNQP</sequence>
<dbReference type="AlphaFoldDB" id="A0A438ME56"/>
<evidence type="ECO:0008006" key="4">
    <source>
        <dbReference type="Google" id="ProtNLM"/>
    </source>
</evidence>
<evidence type="ECO:0000256" key="1">
    <source>
        <dbReference type="SAM" id="MobiDB-lite"/>
    </source>
</evidence>
<gene>
    <name evidence="2" type="ORF">EDD27_6702</name>
</gene>
<dbReference type="Proteomes" id="UP000284824">
    <property type="component" value="Unassembled WGS sequence"/>
</dbReference>